<keyword evidence="2" id="KW-1185">Reference proteome</keyword>
<proteinExistence type="predicted"/>
<dbReference type="AlphaFoldDB" id="A0AAD8PGA0"/>
<evidence type="ECO:0000313" key="2">
    <source>
        <dbReference type="Proteomes" id="UP001230268"/>
    </source>
</evidence>
<dbReference type="Proteomes" id="UP001230268">
    <property type="component" value="Unassembled WGS sequence"/>
</dbReference>
<protein>
    <submittedName>
        <fullName evidence="1">Uncharacterized protein</fullName>
    </submittedName>
</protein>
<gene>
    <name evidence="1" type="ORF">BgAZ_107030</name>
</gene>
<dbReference type="EMBL" id="JAVEPI010000001">
    <property type="protein sequence ID" value="KAK1444797.1"/>
    <property type="molecule type" value="Genomic_DNA"/>
</dbReference>
<evidence type="ECO:0000313" key="1">
    <source>
        <dbReference type="EMBL" id="KAK1444797.1"/>
    </source>
</evidence>
<comment type="caution">
    <text evidence="1">The sequence shown here is derived from an EMBL/GenBank/DDBJ whole genome shotgun (WGS) entry which is preliminary data.</text>
</comment>
<organism evidence="1 2">
    <name type="scientific">Babesia gibsoni</name>
    <dbReference type="NCBI Taxonomy" id="33632"/>
    <lineage>
        <taxon>Eukaryota</taxon>
        <taxon>Sar</taxon>
        <taxon>Alveolata</taxon>
        <taxon>Apicomplexa</taxon>
        <taxon>Aconoidasida</taxon>
        <taxon>Piroplasmida</taxon>
        <taxon>Babesiidae</taxon>
        <taxon>Babesia</taxon>
    </lineage>
</organism>
<reference evidence="1" key="1">
    <citation type="submission" date="2023-08" db="EMBL/GenBank/DDBJ databases">
        <title>Draft sequence of the Babesia gibsoni genome.</title>
        <authorList>
            <person name="Yamagishi J.Y."/>
            <person name="Xuan X.X."/>
        </authorList>
    </citation>
    <scope>NUCLEOTIDE SEQUENCE</scope>
    <source>
        <strain evidence="1">Azabu</strain>
    </source>
</reference>
<name>A0AAD8PGA0_BABGI</name>
<accession>A0AAD8PGA0</accession>
<sequence>MCQHAAVEAVAKEIRALSRSLINAFENPELFPSHVQRLHLIATKVRQDRASRGISQAVLDPNSLPLEKAQRVVYAVYDHRSPELFYLASRDPPGIDLHRMFLLSLRSRNNRFLDYLSRIDFSLLGIYPLESIAIKGVPFSVISKSRLSFWRSLNI</sequence>